<comment type="caution">
    <text evidence="1">The sequence shown here is derived from an EMBL/GenBank/DDBJ whole genome shotgun (WGS) entry which is preliminary data.</text>
</comment>
<dbReference type="Proteomes" id="UP000677228">
    <property type="component" value="Unassembled WGS sequence"/>
</dbReference>
<dbReference type="Proteomes" id="UP000682733">
    <property type="component" value="Unassembled WGS sequence"/>
</dbReference>
<sequence length="131" mass="14808">MSSGSGIALVNRQRFIFKYVRYEAHPTICKIRPQDASAESGMSGCPVISLNLLFSDSNTSLLGTNMGFFACNKTCNNFLTVHQLAWAAYYGLVVYPLLNPQTQDQLLPWYRKHENEINKFQAAVQNSKIQR</sequence>
<reference evidence="1" key="1">
    <citation type="submission" date="2021-02" db="EMBL/GenBank/DDBJ databases">
        <authorList>
            <person name="Nowell W R."/>
        </authorList>
    </citation>
    <scope>NUCLEOTIDE SEQUENCE</scope>
</reference>
<protein>
    <submittedName>
        <fullName evidence="1">Uncharacterized protein</fullName>
    </submittedName>
</protein>
<dbReference type="EMBL" id="CAJNOK010004579">
    <property type="protein sequence ID" value="CAF0942259.1"/>
    <property type="molecule type" value="Genomic_DNA"/>
</dbReference>
<accession>A0A8S2DDX7</accession>
<evidence type="ECO:0000313" key="1">
    <source>
        <dbReference type="EMBL" id="CAF0942259.1"/>
    </source>
</evidence>
<gene>
    <name evidence="1" type="ORF">OVA965_LOCUS11698</name>
    <name evidence="2" type="ORF">TMI583_LOCUS11702</name>
</gene>
<proteinExistence type="predicted"/>
<evidence type="ECO:0000313" key="2">
    <source>
        <dbReference type="EMBL" id="CAF3717243.1"/>
    </source>
</evidence>
<name>A0A8S2DDX7_9BILA</name>
<dbReference type="EMBL" id="CAJOBA010004584">
    <property type="protein sequence ID" value="CAF3717243.1"/>
    <property type="molecule type" value="Genomic_DNA"/>
</dbReference>
<dbReference type="AlphaFoldDB" id="A0A8S2DDX7"/>
<organism evidence="1 3">
    <name type="scientific">Didymodactylos carnosus</name>
    <dbReference type="NCBI Taxonomy" id="1234261"/>
    <lineage>
        <taxon>Eukaryota</taxon>
        <taxon>Metazoa</taxon>
        <taxon>Spiralia</taxon>
        <taxon>Gnathifera</taxon>
        <taxon>Rotifera</taxon>
        <taxon>Eurotatoria</taxon>
        <taxon>Bdelloidea</taxon>
        <taxon>Philodinida</taxon>
        <taxon>Philodinidae</taxon>
        <taxon>Didymodactylos</taxon>
    </lineage>
</organism>
<evidence type="ECO:0000313" key="3">
    <source>
        <dbReference type="Proteomes" id="UP000677228"/>
    </source>
</evidence>